<evidence type="ECO:0000313" key="2">
    <source>
        <dbReference type="Proteomes" id="UP000799118"/>
    </source>
</evidence>
<name>A0A6A4IBZ7_9AGAR</name>
<gene>
    <name evidence="1" type="ORF">BT96DRAFT_1014163</name>
</gene>
<evidence type="ECO:0000313" key="1">
    <source>
        <dbReference type="EMBL" id="KAE9407313.1"/>
    </source>
</evidence>
<organism evidence="1 2">
    <name type="scientific">Gymnopus androsaceus JB14</name>
    <dbReference type="NCBI Taxonomy" id="1447944"/>
    <lineage>
        <taxon>Eukaryota</taxon>
        <taxon>Fungi</taxon>
        <taxon>Dikarya</taxon>
        <taxon>Basidiomycota</taxon>
        <taxon>Agaricomycotina</taxon>
        <taxon>Agaricomycetes</taxon>
        <taxon>Agaricomycetidae</taxon>
        <taxon>Agaricales</taxon>
        <taxon>Marasmiineae</taxon>
        <taxon>Omphalotaceae</taxon>
        <taxon>Gymnopus</taxon>
    </lineage>
</organism>
<reference evidence="1" key="1">
    <citation type="journal article" date="2019" name="Environ. Microbiol.">
        <title>Fungal ecological strategies reflected in gene transcription - a case study of two litter decomposers.</title>
        <authorList>
            <person name="Barbi F."/>
            <person name="Kohler A."/>
            <person name="Barry K."/>
            <person name="Baskaran P."/>
            <person name="Daum C."/>
            <person name="Fauchery L."/>
            <person name="Ihrmark K."/>
            <person name="Kuo A."/>
            <person name="LaButti K."/>
            <person name="Lipzen A."/>
            <person name="Morin E."/>
            <person name="Grigoriev I.V."/>
            <person name="Henrissat B."/>
            <person name="Lindahl B."/>
            <person name="Martin F."/>
        </authorList>
    </citation>
    <scope>NUCLEOTIDE SEQUENCE</scope>
    <source>
        <strain evidence="1">JB14</strain>
    </source>
</reference>
<accession>A0A6A4IBZ7</accession>
<dbReference type="Proteomes" id="UP000799118">
    <property type="component" value="Unassembled WGS sequence"/>
</dbReference>
<keyword evidence="2" id="KW-1185">Reference proteome</keyword>
<proteinExistence type="predicted"/>
<sequence length="548" mass="61398">MSGAAMCVDLRWFAEMQRRFMGLQMARIAFDEAVAAGKTASLGKEATKDVFPIRREERSDQVYLSANVFSKQPPGWTSSFNRLFLAKSFPVLLHIPYESRRRHTSPASNYGRVRRCSHRLFLSSRLQDQLRRASPISKLRHHNDGAYFFPEIHDTGCFRRYLLIDCSGSMKEATDVLLREPCSTCFLFGTKATKFGENSRHYSQETFDDRLHACDYGGITPIYTTCNFLLTDGAAWDIQSCISSPFWTYADNPPPARAMLSHISEEAPSPMPNGGFNVFGGWVCARLLRAAMTPPVNIELLSTDEDSDFDLNSDTVDDAADAKANEAVNVSPQPLTPISLFEPRLVLITLISLLDRHRDAIPRFRLRLPFNKLPSFFQICSLGRRYHGNPPAPVAMPKSEITLLLFFCQRPRPPPMTRQDRKTAVACIHQPENSTTCTDFTLMTRGERMVLPDGGFAFITQLLSLLAAESDIPLLISIADGDHEDEGLTLDITAGILALVWMERNGGDDTLDILSKAEDWVIAGKIAGAIKHHVLKIVDIYTYCKFST</sequence>
<protein>
    <submittedName>
        <fullName evidence="1">Uncharacterized protein</fullName>
    </submittedName>
</protein>
<dbReference type="AlphaFoldDB" id="A0A6A4IBZ7"/>
<dbReference type="EMBL" id="ML769396">
    <property type="protein sequence ID" value="KAE9407313.1"/>
    <property type="molecule type" value="Genomic_DNA"/>
</dbReference>